<dbReference type="RefSeq" id="WP_198101599.1">
    <property type="nucleotide sequence ID" value="NZ_JAEDAL010000008.1"/>
</dbReference>
<keyword evidence="2" id="KW-0732">Signal</keyword>
<sequence length="132" mass="14547">MFRASKFLAVVPVLLCSLMASAQVCPYDSRCLSNPYGAGNPYKADGLMNPYSRYGSAYSNQSWRNPYATDAPRLYDAQGNYRGRLSANPYDADSTSNRYGRYGNPYSPDSINNPYGAGNPYAGRPIYVVPAR</sequence>
<feature type="signal peptide" evidence="2">
    <location>
        <begin position="1"/>
        <end position="22"/>
    </location>
</feature>
<evidence type="ECO:0000256" key="1">
    <source>
        <dbReference type="SAM" id="MobiDB-lite"/>
    </source>
</evidence>
<protein>
    <submittedName>
        <fullName evidence="3">Uncharacterized protein</fullName>
    </submittedName>
</protein>
<feature type="region of interest" description="Disordered" evidence="1">
    <location>
        <begin position="85"/>
        <end position="107"/>
    </location>
</feature>
<comment type="caution">
    <text evidence="3">The sequence shown here is derived from an EMBL/GenBank/DDBJ whole genome shotgun (WGS) entry which is preliminary data.</text>
</comment>
<keyword evidence="4" id="KW-1185">Reference proteome</keyword>
<evidence type="ECO:0000313" key="3">
    <source>
        <dbReference type="EMBL" id="MBH9553979.1"/>
    </source>
</evidence>
<organism evidence="3 4">
    <name type="scientific">Inhella gelatinilytica</name>
    <dbReference type="NCBI Taxonomy" id="2795030"/>
    <lineage>
        <taxon>Bacteria</taxon>
        <taxon>Pseudomonadati</taxon>
        <taxon>Pseudomonadota</taxon>
        <taxon>Betaproteobacteria</taxon>
        <taxon>Burkholderiales</taxon>
        <taxon>Sphaerotilaceae</taxon>
        <taxon>Inhella</taxon>
    </lineage>
</organism>
<gene>
    <name evidence="3" type="ORF">I7X43_14120</name>
</gene>
<dbReference type="EMBL" id="JAEDAL010000008">
    <property type="protein sequence ID" value="MBH9553979.1"/>
    <property type="molecule type" value="Genomic_DNA"/>
</dbReference>
<evidence type="ECO:0000313" key="4">
    <source>
        <dbReference type="Proteomes" id="UP000620139"/>
    </source>
</evidence>
<dbReference type="Proteomes" id="UP000620139">
    <property type="component" value="Unassembled WGS sequence"/>
</dbReference>
<evidence type="ECO:0000256" key="2">
    <source>
        <dbReference type="SAM" id="SignalP"/>
    </source>
</evidence>
<accession>A0A931IZI1</accession>
<feature type="chain" id="PRO_5037372159" evidence="2">
    <location>
        <begin position="23"/>
        <end position="132"/>
    </location>
</feature>
<dbReference type="AlphaFoldDB" id="A0A931IZI1"/>
<reference evidence="3" key="1">
    <citation type="submission" date="2020-12" db="EMBL/GenBank/DDBJ databases">
        <title>The genome sequence of Inhella sp. 4Y17.</title>
        <authorList>
            <person name="Liu Y."/>
        </authorList>
    </citation>
    <scope>NUCLEOTIDE SEQUENCE</scope>
    <source>
        <strain evidence="3">4Y10</strain>
    </source>
</reference>
<name>A0A931IZI1_9BURK</name>
<proteinExistence type="predicted"/>